<gene>
    <name evidence="4" type="ORF">XI38_13645</name>
</gene>
<dbReference type="GO" id="GO:0016747">
    <property type="term" value="F:acyltransferase activity, transferring groups other than amino-acyl groups"/>
    <property type="evidence" value="ECO:0007669"/>
    <property type="project" value="InterPro"/>
</dbReference>
<accession>A0A0M8MMH7</accession>
<dbReference type="SUPFAM" id="SSF55729">
    <property type="entry name" value="Acyl-CoA N-acyltransferases (Nat)"/>
    <property type="match status" value="1"/>
</dbReference>
<dbReference type="Pfam" id="PF00583">
    <property type="entry name" value="Acetyltransf_1"/>
    <property type="match status" value="1"/>
</dbReference>
<proteinExistence type="predicted"/>
<evidence type="ECO:0000256" key="2">
    <source>
        <dbReference type="ARBA" id="ARBA00023315"/>
    </source>
</evidence>
<keyword evidence="5" id="KW-1185">Reference proteome</keyword>
<keyword evidence="2" id="KW-0012">Acyltransferase</keyword>
<dbReference type="CDD" id="cd04301">
    <property type="entry name" value="NAT_SF"/>
    <property type="match status" value="1"/>
</dbReference>
<name>A0A0M8MMH7_9MICO</name>
<organism evidence="4 5">
    <name type="scientific">Microbacterium aurantiacum</name>
    <dbReference type="NCBI Taxonomy" id="162393"/>
    <lineage>
        <taxon>Bacteria</taxon>
        <taxon>Bacillati</taxon>
        <taxon>Actinomycetota</taxon>
        <taxon>Actinomycetes</taxon>
        <taxon>Micrococcales</taxon>
        <taxon>Microbacteriaceae</taxon>
        <taxon>Microbacterium</taxon>
    </lineage>
</organism>
<dbReference type="InterPro" id="IPR050832">
    <property type="entry name" value="Bact_Acetyltransf"/>
</dbReference>
<evidence type="ECO:0000259" key="3">
    <source>
        <dbReference type="PROSITE" id="PS51186"/>
    </source>
</evidence>
<dbReference type="PANTHER" id="PTHR43877">
    <property type="entry name" value="AMINOALKYLPHOSPHONATE N-ACETYLTRANSFERASE-RELATED-RELATED"/>
    <property type="match status" value="1"/>
</dbReference>
<dbReference type="AlphaFoldDB" id="A0A0M8MMH7"/>
<dbReference type="Gene3D" id="3.40.630.30">
    <property type="match status" value="1"/>
</dbReference>
<dbReference type="Proteomes" id="UP000037737">
    <property type="component" value="Unassembled WGS sequence"/>
</dbReference>
<keyword evidence="1" id="KW-0808">Transferase</keyword>
<dbReference type="KEGG" id="mcw:A8L33_12450"/>
<evidence type="ECO:0000256" key="1">
    <source>
        <dbReference type="ARBA" id="ARBA00022679"/>
    </source>
</evidence>
<dbReference type="InterPro" id="IPR016181">
    <property type="entry name" value="Acyl_CoA_acyltransferase"/>
</dbReference>
<dbReference type="InterPro" id="IPR000182">
    <property type="entry name" value="GNAT_dom"/>
</dbReference>
<evidence type="ECO:0000313" key="5">
    <source>
        <dbReference type="Proteomes" id="UP000037737"/>
    </source>
</evidence>
<dbReference type="EMBL" id="LAVO01000017">
    <property type="protein sequence ID" value="KOS09811.1"/>
    <property type="molecule type" value="Genomic_DNA"/>
</dbReference>
<dbReference type="OrthoDB" id="5243635at2"/>
<reference evidence="4" key="1">
    <citation type="submission" date="2015-04" db="EMBL/GenBank/DDBJ databases">
        <title>Complete genome sequence of Microbacterium chocolatum SIT 101, a bacterium enantioselectively hydrolyzing mesomeric diesters.</title>
        <authorList>
            <person name="Li X."/>
            <person name="Xu Y."/>
        </authorList>
    </citation>
    <scope>NUCLEOTIDE SEQUENCE [LARGE SCALE GENOMIC DNA]</scope>
    <source>
        <strain evidence="4">SIT 101</strain>
    </source>
</reference>
<comment type="caution">
    <text evidence="4">The sequence shown here is derived from an EMBL/GenBank/DDBJ whole genome shotgun (WGS) entry which is preliminary data.</text>
</comment>
<dbReference type="PANTHER" id="PTHR43877:SF1">
    <property type="entry name" value="ACETYLTRANSFERASE"/>
    <property type="match status" value="1"/>
</dbReference>
<dbReference type="PATRIC" id="fig|84292.3.peg.2775"/>
<dbReference type="PROSITE" id="PS51186">
    <property type="entry name" value="GNAT"/>
    <property type="match status" value="1"/>
</dbReference>
<evidence type="ECO:0000313" key="4">
    <source>
        <dbReference type="EMBL" id="KOS09811.1"/>
    </source>
</evidence>
<protein>
    <recommendedName>
        <fullName evidence="3">N-acetyltransferase domain-containing protein</fullName>
    </recommendedName>
</protein>
<sequence>MGQALEIRTAEVDDARGIAVVHVTSWQTAYRGLLPDDMLDELSVEQREGRSRAMLADPHPAGRTIVADRDGEIVGWASFGAGRDEGAGEQGELWALYARPDLYSTGVGHALIAAVETALCEEGFASAYLWVLDGNDRAATFYERRGWTEDGTVKLDERQNTTLLERRRTKSLG</sequence>
<feature type="domain" description="N-acetyltransferase" evidence="3">
    <location>
        <begin position="5"/>
        <end position="169"/>
    </location>
</feature>